<feature type="transmembrane region" description="Helical" evidence="13">
    <location>
        <begin position="147"/>
        <end position="167"/>
    </location>
</feature>
<dbReference type="InterPro" id="IPR011577">
    <property type="entry name" value="Cyt_b561_bac/Ni-Hgenase"/>
</dbReference>
<comment type="caution">
    <text evidence="15">The sequence shown here is derived from an EMBL/GenBank/DDBJ whole genome shotgun (WGS) entry which is preliminary data.</text>
</comment>
<keyword evidence="4" id="KW-1003">Cell membrane</keyword>
<dbReference type="InterPro" id="IPR016174">
    <property type="entry name" value="Di-haem_cyt_TM"/>
</dbReference>
<evidence type="ECO:0000256" key="9">
    <source>
        <dbReference type="ARBA" id="ARBA00022989"/>
    </source>
</evidence>
<evidence type="ECO:0000256" key="7">
    <source>
        <dbReference type="ARBA" id="ARBA00022723"/>
    </source>
</evidence>
<evidence type="ECO:0000256" key="2">
    <source>
        <dbReference type="ARBA" id="ARBA00004651"/>
    </source>
</evidence>
<dbReference type="Proteomes" id="UP001156882">
    <property type="component" value="Unassembled WGS sequence"/>
</dbReference>
<proteinExistence type="inferred from homology"/>
<keyword evidence="10" id="KW-0408">Iron</keyword>
<dbReference type="PANTHER" id="PTHR30529">
    <property type="entry name" value="CYTOCHROME B561"/>
    <property type="match status" value="1"/>
</dbReference>
<reference evidence="16" key="1">
    <citation type="journal article" date="2019" name="Int. J. Syst. Evol. Microbiol.">
        <title>The Global Catalogue of Microorganisms (GCM) 10K type strain sequencing project: providing services to taxonomists for standard genome sequencing and annotation.</title>
        <authorList>
            <consortium name="The Broad Institute Genomics Platform"/>
            <consortium name="The Broad Institute Genome Sequencing Center for Infectious Disease"/>
            <person name="Wu L."/>
            <person name="Ma J."/>
        </authorList>
    </citation>
    <scope>NUCLEOTIDE SEQUENCE [LARGE SCALE GENOMIC DNA]</scope>
    <source>
        <strain evidence="16">NBRC 101365</strain>
    </source>
</reference>
<evidence type="ECO:0000256" key="10">
    <source>
        <dbReference type="ARBA" id="ARBA00023004"/>
    </source>
</evidence>
<dbReference type="SUPFAM" id="SSF81342">
    <property type="entry name" value="Transmembrane di-heme cytochromes"/>
    <property type="match status" value="1"/>
</dbReference>
<feature type="transmembrane region" description="Helical" evidence="13">
    <location>
        <begin position="94"/>
        <end position="113"/>
    </location>
</feature>
<organism evidence="15 16">
    <name type="scientific">Labrys miyagiensis</name>
    <dbReference type="NCBI Taxonomy" id="346912"/>
    <lineage>
        <taxon>Bacteria</taxon>
        <taxon>Pseudomonadati</taxon>
        <taxon>Pseudomonadota</taxon>
        <taxon>Alphaproteobacteria</taxon>
        <taxon>Hyphomicrobiales</taxon>
        <taxon>Xanthobacteraceae</taxon>
        <taxon>Labrys</taxon>
    </lineage>
</organism>
<keyword evidence="8" id="KW-0249">Electron transport</keyword>
<keyword evidence="16" id="KW-1185">Reference proteome</keyword>
<evidence type="ECO:0000313" key="16">
    <source>
        <dbReference type="Proteomes" id="UP001156882"/>
    </source>
</evidence>
<keyword evidence="7" id="KW-0479">Metal-binding</keyword>
<evidence type="ECO:0000256" key="4">
    <source>
        <dbReference type="ARBA" id="ARBA00022475"/>
    </source>
</evidence>
<evidence type="ECO:0000256" key="1">
    <source>
        <dbReference type="ARBA" id="ARBA00001970"/>
    </source>
</evidence>
<comment type="similarity">
    <text evidence="12">Belongs to the cytochrome b561 family.</text>
</comment>
<comment type="cofactor">
    <cofactor evidence="1">
        <name>heme b</name>
        <dbReference type="ChEBI" id="CHEBI:60344"/>
    </cofactor>
</comment>
<evidence type="ECO:0000256" key="13">
    <source>
        <dbReference type="SAM" id="Phobius"/>
    </source>
</evidence>
<dbReference type="EMBL" id="BSPC01000054">
    <property type="protein sequence ID" value="GLS21940.1"/>
    <property type="molecule type" value="Genomic_DNA"/>
</dbReference>
<evidence type="ECO:0000256" key="3">
    <source>
        <dbReference type="ARBA" id="ARBA00022448"/>
    </source>
</evidence>
<dbReference type="InterPro" id="IPR052168">
    <property type="entry name" value="Cytochrome_b561_oxidase"/>
</dbReference>
<evidence type="ECO:0000259" key="14">
    <source>
        <dbReference type="Pfam" id="PF01292"/>
    </source>
</evidence>
<comment type="subcellular location">
    <subcellularLocation>
        <location evidence="2">Cell membrane</location>
        <topology evidence="2">Multi-pass membrane protein</topology>
    </subcellularLocation>
</comment>
<keyword evidence="9 13" id="KW-1133">Transmembrane helix</keyword>
<dbReference type="Pfam" id="PF01292">
    <property type="entry name" value="Ni_hydr_CYTB"/>
    <property type="match status" value="1"/>
</dbReference>
<dbReference type="Gene3D" id="1.20.950.20">
    <property type="entry name" value="Transmembrane di-heme cytochromes, Chain C"/>
    <property type="match status" value="1"/>
</dbReference>
<evidence type="ECO:0000256" key="8">
    <source>
        <dbReference type="ARBA" id="ARBA00022982"/>
    </source>
</evidence>
<evidence type="ECO:0000256" key="12">
    <source>
        <dbReference type="ARBA" id="ARBA00037975"/>
    </source>
</evidence>
<evidence type="ECO:0000256" key="11">
    <source>
        <dbReference type="ARBA" id="ARBA00023136"/>
    </source>
</evidence>
<evidence type="ECO:0000256" key="6">
    <source>
        <dbReference type="ARBA" id="ARBA00022692"/>
    </source>
</evidence>
<evidence type="ECO:0000313" key="15">
    <source>
        <dbReference type="EMBL" id="GLS21940.1"/>
    </source>
</evidence>
<keyword evidence="3" id="KW-0813">Transport</keyword>
<keyword evidence="6 13" id="KW-0812">Transmembrane</keyword>
<feature type="domain" description="Cytochrome b561 bacterial/Ni-hydrogenase" evidence="14">
    <location>
        <begin position="10"/>
        <end position="184"/>
    </location>
</feature>
<dbReference type="PANTHER" id="PTHR30529:SF1">
    <property type="entry name" value="CYTOCHROME B561 HOMOLOG 2"/>
    <property type="match status" value="1"/>
</dbReference>
<accession>A0ABQ6CSJ3</accession>
<sequence length="186" mass="20776">MITAATPRRRWSGVGQVLHWTCAGLILFMLGLGLYMVEWVDDPAQKFDLYQLHKTTGAFVFLLMAIRALWRLFTAAPALPQTMPRHEQLISKGVHLLLYGLIFGVLIAGYVYVSASTLPLPIELPGGYHVPNLVAPDYELSESAKVVHHRLAFVLMALVGLHILAALKHRLWDRDEVLQSMLPGRG</sequence>
<evidence type="ECO:0000256" key="5">
    <source>
        <dbReference type="ARBA" id="ARBA00022617"/>
    </source>
</evidence>
<keyword evidence="11 13" id="KW-0472">Membrane</keyword>
<dbReference type="RefSeq" id="WP_284314928.1">
    <property type="nucleotide sequence ID" value="NZ_BSPC01000054.1"/>
</dbReference>
<name>A0ABQ6CSJ3_9HYPH</name>
<keyword evidence="5" id="KW-0349">Heme</keyword>
<feature type="transmembrane region" description="Helical" evidence="13">
    <location>
        <begin position="56"/>
        <end position="73"/>
    </location>
</feature>
<gene>
    <name evidence="15" type="ORF">GCM10007874_49570</name>
</gene>
<feature type="transmembrane region" description="Helical" evidence="13">
    <location>
        <begin position="17"/>
        <end position="36"/>
    </location>
</feature>
<protein>
    <submittedName>
        <fullName evidence="15">Cytochrome b</fullName>
    </submittedName>
</protein>